<gene>
    <name evidence="2" type="ORF">FIE12Z_10700</name>
</gene>
<proteinExistence type="predicted"/>
<dbReference type="Proteomes" id="UP000265631">
    <property type="component" value="Unassembled WGS sequence"/>
</dbReference>
<name>A0A395MAX7_9HYPO</name>
<feature type="compositionally biased region" description="Polar residues" evidence="1">
    <location>
        <begin position="79"/>
        <end position="91"/>
    </location>
</feature>
<dbReference type="OrthoDB" id="5385910at2759"/>
<dbReference type="EMBL" id="PXXK01000379">
    <property type="protein sequence ID" value="RFN45045.1"/>
    <property type="molecule type" value="Genomic_DNA"/>
</dbReference>
<feature type="compositionally biased region" description="Pro residues" evidence="1">
    <location>
        <begin position="94"/>
        <end position="116"/>
    </location>
</feature>
<evidence type="ECO:0000313" key="2">
    <source>
        <dbReference type="EMBL" id="RFN45045.1"/>
    </source>
</evidence>
<feature type="compositionally biased region" description="Polar residues" evidence="1">
    <location>
        <begin position="189"/>
        <end position="199"/>
    </location>
</feature>
<dbReference type="AlphaFoldDB" id="A0A395MAX7"/>
<accession>A0A395MAX7</accession>
<dbReference type="STRING" id="2594813.A0A395MAX7"/>
<comment type="caution">
    <text evidence="2">The sequence shown here is derived from an EMBL/GenBank/DDBJ whole genome shotgun (WGS) entry which is preliminary data.</text>
</comment>
<evidence type="ECO:0000256" key="1">
    <source>
        <dbReference type="SAM" id="MobiDB-lite"/>
    </source>
</evidence>
<reference evidence="2 3" key="1">
    <citation type="journal article" date="2018" name="PLoS Pathog.">
        <title>Evolution of structural diversity of trichothecenes, a family of toxins produced by plant pathogenic and entomopathogenic fungi.</title>
        <authorList>
            <person name="Proctor R.H."/>
            <person name="McCormick S.P."/>
            <person name="Kim H.S."/>
            <person name="Cardoza R.E."/>
            <person name="Stanley A.M."/>
            <person name="Lindo L."/>
            <person name="Kelly A."/>
            <person name="Brown D.W."/>
            <person name="Lee T."/>
            <person name="Vaughan M.M."/>
            <person name="Alexander N.J."/>
            <person name="Busman M."/>
            <person name="Gutierrez S."/>
        </authorList>
    </citation>
    <scope>NUCLEOTIDE SEQUENCE [LARGE SCALE GENOMIC DNA]</scope>
    <source>
        <strain evidence="2 3">NRRL 13405</strain>
    </source>
</reference>
<keyword evidence="3" id="KW-1185">Reference proteome</keyword>
<evidence type="ECO:0000313" key="3">
    <source>
        <dbReference type="Proteomes" id="UP000265631"/>
    </source>
</evidence>
<organism evidence="2 3">
    <name type="scientific">Fusarium flagelliforme</name>
    <dbReference type="NCBI Taxonomy" id="2675880"/>
    <lineage>
        <taxon>Eukaryota</taxon>
        <taxon>Fungi</taxon>
        <taxon>Dikarya</taxon>
        <taxon>Ascomycota</taxon>
        <taxon>Pezizomycotina</taxon>
        <taxon>Sordariomycetes</taxon>
        <taxon>Hypocreomycetidae</taxon>
        <taxon>Hypocreales</taxon>
        <taxon>Nectriaceae</taxon>
        <taxon>Fusarium</taxon>
        <taxon>Fusarium incarnatum-equiseti species complex</taxon>
    </lineage>
</organism>
<feature type="compositionally biased region" description="Low complexity" evidence="1">
    <location>
        <begin position="44"/>
        <end position="60"/>
    </location>
</feature>
<protein>
    <submittedName>
        <fullName evidence="2">Uncharacterized protein</fullName>
    </submittedName>
</protein>
<sequence length="252" mass="25254">MPPITIHAASPIVAAKPSGVTPKTASSGDGGAPSDLPASNEVPTTTATATAAATSTYPAAQPGARPSMPAPTGAPQASAPIQPTPTRTALDSSPPAPQPGAVPEPPNGSHLPPPPKTGETLRDVHTQPTQMPPQMSYAPVSSGSEFTVPRSSTVTAPGPSPMAGPGPTAVLGGTGGSDFSHPPGYHQNVHASEFTSSQRAAHEASVAQEPRPSLIGDDEGEGVWSAAKKWASAAGESLAAAENEVWKRINKD</sequence>
<feature type="compositionally biased region" description="Polar residues" evidence="1">
    <location>
        <begin position="126"/>
        <end position="155"/>
    </location>
</feature>
<feature type="region of interest" description="Disordered" evidence="1">
    <location>
        <begin position="1"/>
        <end position="219"/>
    </location>
</feature>